<reference evidence="2 3" key="1">
    <citation type="submission" date="2018-04" db="EMBL/GenBank/DDBJ databases">
        <title>Micromonosporas from Atacama Desert.</title>
        <authorList>
            <person name="Carro L."/>
            <person name="Klenk H.-P."/>
            <person name="Goodfellow M."/>
        </authorList>
    </citation>
    <scope>NUCLEOTIDE SEQUENCE [LARGE SCALE GENOMIC DNA]</scope>
    <source>
        <strain evidence="2 3">LB19</strain>
    </source>
</reference>
<feature type="non-terminal residue" evidence="2">
    <location>
        <position position="77"/>
    </location>
</feature>
<dbReference type="Proteomes" id="UP000278981">
    <property type="component" value="Unassembled WGS sequence"/>
</dbReference>
<evidence type="ECO:0000313" key="3">
    <source>
        <dbReference type="Proteomes" id="UP000278981"/>
    </source>
</evidence>
<sequence length="77" mass="7787">MTSEGPHRPGQEPDEVSPGAGGPAPYGDRPAQPDNGQNAAGPDLGWAPPPPTRPNPSAPAWATQPEQPPAPAWGAHA</sequence>
<comment type="caution">
    <text evidence="2">The sequence shown here is derived from an EMBL/GenBank/DDBJ whole genome shotgun (WGS) entry which is preliminary data.</text>
</comment>
<proteinExistence type="predicted"/>
<gene>
    <name evidence="2" type="ORF">DDE19_01155</name>
</gene>
<feature type="compositionally biased region" description="Basic and acidic residues" evidence="1">
    <location>
        <begin position="1"/>
        <end position="11"/>
    </location>
</feature>
<name>A0A3N9Y5X0_9ACTN</name>
<evidence type="ECO:0000313" key="2">
    <source>
        <dbReference type="EMBL" id="RQX20566.1"/>
    </source>
</evidence>
<accession>A0A3N9Y5X0</accession>
<feature type="compositionally biased region" description="Pro residues" evidence="1">
    <location>
        <begin position="47"/>
        <end position="57"/>
    </location>
</feature>
<protein>
    <submittedName>
        <fullName evidence="2">Uncharacterized protein</fullName>
    </submittedName>
</protein>
<feature type="region of interest" description="Disordered" evidence="1">
    <location>
        <begin position="1"/>
        <end position="77"/>
    </location>
</feature>
<dbReference type="EMBL" id="QDGB01000098">
    <property type="protein sequence ID" value="RQX20566.1"/>
    <property type="molecule type" value="Genomic_DNA"/>
</dbReference>
<dbReference type="AlphaFoldDB" id="A0A3N9Y5X0"/>
<evidence type="ECO:0000256" key="1">
    <source>
        <dbReference type="SAM" id="MobiDB-lite"/>
    </source>
</evidence>
<organism evidence="2 3">
    <name type="scientific">Micromonospora ureilytica</name>
    <dbReference type="NCBI Taxonomy" id="709868"/>
    <lineage>
        <taxon>Bacteria</taxon>
        <taxon>Bacillati</taxon>
        <taxon>Actinomycetota</taxon>
        <taxon>Actinomycetes</taxon>
        <taxon>Micromonosporales</taxon>
        <taxon>Micromonosporaceae</taxon>
        <taxon>Micromonospora</taxon>
    </lineage>
</organism>